<protein>
    <recommendedName>
        <fullName evidence="3">VRR-NUC domain-containing protein</fullName>
    </recommendedName>
</protein>
<evidence type="ECO:0000313" key="2">
    <source>
        <dbReference type="Proteomes" id="UP001227126"/>
    </source>
</evidence>
<organism evidence="1 2">
    <name type="scientific">Sedimentitalea xiamensis</name>
    <dbReference type="NCBI Taxonomy" id="3050037"/>
    <lineage>
        <taxon>Bacteria</taxon>
        <taxon>Pseudomonadati</taxon>
        <taxon>Pseudomonadota</taxon>
        <taxon>Alphaproteobacteria</taxon>
        <taxon>Rhodobacterales</taxon>
        <taxon>Paracoccaceae</taxon>
        <taxon>Sedimentitalea</taxon>
    </lineage>
</organism>
<dbReference type="EMBL" id="JASNJE010000031">
    <property type="protein sequence ID" value="MDK3075166.1"/>
    <property type="molecule type" value="Genomic_DNA"/>
</dbReference>
<comment type="caution">
    <text evidence="1">The sequence shown here is derived from an EMBL/GenBank/DDBJ whole genome shotgun (WGS) entry which is preliminary data.</text>
</comment>
<reference evidence="1 2" key="1">
    <citation type="submission" date="2023-05" db="EMBL/GenBank/DDBJ databases">
        <title>Sedimentitalea sp. nov. JM2-8.</title>
        <authorList>
            <person name="Huang J."/>
        </authorList>
    </citation>
    <scope>NUCLEOTIDE SEQUENCE [LARGE SCALE GENOMIC DNA]</scope>
    <source>
        <strain evidence="1 2">JM2-8</strain>
    </source>
</reference>
<keyword evidence="2" id="KW-1185">Reference proteome</keyword>
<dbReference type="Proteomes" id="UP001227126">
    <property type="component" value="Unassembled WGS sequence"/>
</dbReference>
<evidence type="ECO:0008006" key="3">
    <source>
        <dbReference type="Google" id="ProtNLM"/>
    </source>
</evidence>
<dbReference type="RefSeq" id="WP_284487097.1">
    <property type="nucleotide sequence ID" value="NZ_JASNJE010000031.1"/>
</dbReference>
<accession>A0ABT7FJ44</accession>
<gene>
    <name evidence="1" type="ORF">QO034_18925</name>
</gene>
<name>A0ABT7FJ44_9RHOB</name>
<evidence type="ECO:0000313" key="1">
    <source>
        <dbReference type="EMBL" id="MDK3075166.1"/>
    </source>
</evidence>
<sequence>MTVFEWAARHGVSPGAVEELLAVLEPGRPTGERGTEESEAAVQAALQIEAARRGGSLMRNNSGACLDAEGRMVRYGLANTSSKINRKFKSADLIGITPVNGVGVFTAIEVKSPGWKGPRPGNEREQAQAAFLKFVRGLGGIGLFAQSVKDVYR</sequence>
<proteinExistence type="predicted"/>